<keyword evidence="7" id="KW-0256">Endoplasmic reticulum</keyword>
<accession>R9AHT0</accession>
<keyword evidence="4 7" id="KW-0732">Signal</keyword>
<dbReference type="RefSeq" id="XP_009269608.1">
    <property type="nucleotide sequence ID" value="XM_009271333.1"/>
</dbReference>
<proteinExistence type="inferred from homology"/>
<keyword evidence="2 7" id="KW-0337">GPI-anchor biosynthesis</keyword>
<keyword evidence="6 7" id="KW-0472">Membrane</keyword>
<dbReference type="eggNOG" id="KOG2970">
    <property type="taxonomic scope" value="Eukaryota"/>
</dbReference>
<dbReference type="GO" id="GO:0016788">
    <property type="term" value="F:hydrolase activity, acting on ester bonds"/>
    <property type="evidence" value="ECO:0007669"/>
    <property type="project" value="TreeGrafter"/>
</dbReference>
<gene>
    <name evidence="8" type="ORF">J056_001705</name>
</gene>
<feature type="chain" id="PRO_5016485104" description="Post-GPI attachment to proteins factor 3" evidence="7">
    <location>
        <begin position="22"/>
        <end position="321"/>
    </location>
</feature>
<organism evidence="8 9">
    <name type="scientific">Wallemia ichthyophaga (strain EXF-994 / CBS 113033)</name>
    <dbReference type="NCBI Taxonomy" id="1299270"/>
    <lineage>
        <taxon>Eukaryota</taxon>
        <taxon>Fungi</taxon>
        <taxon>Dikarya</taxon>
        <taxon>Basidiomycota</taxon>
        <taxon>Wallemiomycotina</taxon>
        <taxon>Wallemiomycetes</taxon>
        <taxon>Wallemiales</taxon>
        <taxon>Wallemiaceae</taxon>
        <taxon>Wallemia</taxon>
    </lineage>
</organism>
<evidence type="ECO:0000256" key="4">
    <source>
        <dbReference type="ARBA" id="ARBA00022729"/>
    </source>
</evidence>
<comment type="function">
    <text evidence="7">Involved in the lipid remodeling steps of GPI-anchor maturation.</text>
</comment>
<dbReference type="HOGENOM" id="CLU_032917_1_1_1"/>
<evidence type="ECO:0000256" key="5">
    <source>
        <dbReference type="ARBA" id="ARBA00022989"/>
    </source>
</evidence>
<keyword evidence="9" id="KW-1185">Reference proteome</keyword>
<dbReference type="PANTHER" id="PTHR13148">
    <property type="entry name" value="PER1-RELATED"/>
    <property type="match status" value="1"/>
</dbReference>
<feature type="transmembrane region" description="Helical" evidence="7">
    <location>
        <begin position="120"/>
        <end position="139"/>
    </location>
</feature>
<keyword evidence="5 7" id="KW-1133">Transmembrane helix</keyword>
<feature type="transmembrane region" description="Helical" evidence="7">
    <location>
        <begin position="78"/>
        <end position="100"/>
    </location>
</feature>
<dbReference type="AlphaFoldDB" id="R9AHT0"/>
<keyword evidence="3 7" id="KW-0812">Transmembrane</keyword>
<dbReference type="OMA" id="DFMIEDC"/>
<dbReference type="InterPro" id="IPR007217">
    <property type="entry name" value="Per1-like"/>
</dbReference>
<dbReference type="GeneID" id="20374657"/>
<dbReference type="PANTHER" id="PTHR13148:SF0">
    <property type="entry name" value="POST-GPI ATTACHMENT TO PROTEINS FACTOR 3"/>
    <property type="match status" value="1"/>
</dbReference>
<name>R9AHT0_WALI9</name>
<evidence type="ECO:0000256" key="7">
    <source>
        <dbReference type="RuleBase" id="RU365066"/>
    </source>
</evidence>
<evidence type="ECO:0000256" key="2">
    <source>
        <dbReference type="ARBA" id="ARBA00022502"/>
    </source>
</evidence>
<dbReference type="GO" id="GO:0005789">
    <property type="term" value="C:endoplasmic reticulum membrane"/>
    <property type="evidence" value="ECO:0007669"/>
    <property type="project" value="UniProtKB-SubCell"/>
</dbReference>
<dbReference type="EMBL" id="KE007240">
    <property type="protein sequence ID" value="EOQ99620.1"/>
    <property type="molecule type" value="Genomic_DNA"/>
</dbReference>
<dbReference type="OrthoDB" id="419770at2759"/>
<dbReference type="Proteomes" id="UP000014064">
    <property type="component" value="Unassembled WGS sequence"/>
</dbReference>
<feature type="transmembrane region" description="Helical" evidence="7">
    <location>
        <begin position="200"/>
        <end position="223"/>
    </location>
</feature>
<comment type="caution">
    <text evidence="7">Lacks conserved residue(s) required for the propagation of feature annotation.</text>
</comment>
<feature type="signal peptide" evidence="7">
    <location>
        <begin position="1"/>
        <end position="21"/>
    </location>
</feature>
<dbReference type="Pfam" id="PF04080">
    <property type="entry name" value="Per1"/>
    <property type="match status" value="1"/>
</dbReference>
<evidence type="ECO:0000313" key="9">
    <source>
        <dbReference type="Proteomes" id="UP000014064"/>
    </source>
</evidence>
<comment type="similarity">
    <text evidence="7">Belongs to the PGAP3 family.</text>
</comment>
<feature type="transmembrane region" description="Helical" evidence="7">
    <location>
        <begin position="151"/>
        <end position="167"/>
    </location>
</feature>
<evidence type="ECO:0000256" key="1">
    <source>
        <dbReference type="ARBA" id="ARBA00004127"/>
    </source>
</evidence>
<feature type="transmembrane region" description="Helical" evidence="7">
    <location>
        <begin position="174"/>
        <end position="194"/>
    </location>
</feature>
<reference evidence="9" key="1">
    <citation type="journal article" date="2013" name="BMC Genomics">
        <title>Genome and transcriptome sequencing of the halophilic fungus Wallemia ichthyophaga: haloadaptations present and absent.</title>
        <authorList>
            <person name="Zajc J."/>
            <person name="Liu Y."/>
            <person name="Dai W."/>
            <person name="Yang Z."/>
            <person name="Hu J."/>
            <person name="Gostincar C."/>
            <person name="Gunde-Cimerman N."/>
        </authorList>
    </citation>
    <scope>NUCLEOTIDE SEQUENCE [LARGE SCALE GENOMIC DNA]</scope>
    <source>
        <strain evidence="9">EXF-994 / CBS 113033</strain>
    </source>
</reference>
<dbReference type="GO" id="GO:0006506">
    <property type="term" value="P:GPI anchor biosynthetic process"/>
    <property type="evidence" value="ECO:0007669"/>
    <property type="project" value="UniProtKB-KW"/>
</dbReference>
<sequence length="321" mass="36243">MGRPSAQLVVLVILLATSVLASYGDRQPAFRLCVRKCLTAPPTRTLLWTTTDLCRYKCMHEQVDVQPRHLVAQYYGKWPFYAVFGIQEPLSTLFSLLNLLAHRRGLALVRRRVAQPSRRVYALLAYVQMGAWVASSVFHTRDVAFTERLDYLAAGAAVFAGLNVALVRVCHVSFFASTVCLGLVYALHSLSTLSSKRIDYGWHLTVVIAAGMLHNLLWLGWCLREYMRRRKHVKSQCLSHPAPYTPVALVALTMVALSLELLEFVPIGRSLDAHALWHAATAPLAVWWWSWLVTDAEWLLKTSPSDGRVRERVLEHIQLQA</sequence>
<dbReference type="STRING" id="1299270.R9AHT0"/>
<dbReference type="KEGG" id="wic:J056_001705"/>
<evidence type="ECO:0000256" key="3">
    <source>
        <dbReference type="ARBA" id="ARBA00022692"/>
    </source>
</evidence>
<evidence type="ECO:0000313" key="8">
    <source>
        <dbReference type="EMBL" id="EOQ99620.1"/>
    </source>
</evidence>
<comment type="subcellular location">
    <subcellularLocation>
        <location evidence="1">Endomembrane system</location>
        <topology evidence="1">Multi-pass membrane protein</topology>
    </subcellularLocation>
    <subcellularLocation>
        <location evidence="7">Endoplasmic reticulum membrane</location>
        <topology evidence="7">Multi-pass membrane protein</topology>
    </subcellularLocation>
</comment>
<evidence type="ECO:0000256" key="6">
    <source>
        <dbReference type="ARBA" id="ARBA00023136"/>
    </source>
</evidence>
<protein>
    <recommendedName>
        <fullName evidence="7">Post-GPI attachment to proteins factor 3</fullName>
    </recommendedName>
</protein>